<dbReference type="RefSeq" id="XP_062645964.1">
    <property type="nucleotide sequence ID" value="XM_062787648.1"/>
</dbReference>
<proteinExistence type="predicted"/>
<dbReference type="InterPro" id="IPR010730">
    <property type="entry name" value="HET"/>
</dbReference>
<evidence type="ECO:0000313" key="3">
    <source>
        <dbReference type="Proteomes" id="UP001302602"/>
    </source>
</evidence>
<reference evidence="2" key="1">
    <citation type="journal article" date="2023" name="Mol. Phylogenet. Evol.">
        <title>Genome-scale phylogeny and comparative genomics of the fungal order Sordariales.</title>
        <authorList>
            <person name="Hensen N."/>
            <person name="Bonometti L."/>
            <person name="Westerberg I."/>
            <person name="Brannstrom I.O."/>
            <person name="Guillou S."/>
            <person name="Cros-Aarteil S."/>
            <person name="Calhoun S."/>
            <person name="Haridas S."/>
            <person name="Kuo A."/>
            <person name="Mondo S."/>
            <person name="Pangilinan J."/>
            <person name="Riley R."/>
            <person name="LaButti K."/>
            <person name="Andreopoulos B."/>
            <person name="Lipzen A."/>
            <person name="Chen C."/>
            <person name="Yan M."/>
            <person name="Daum C."/>
            <person name="Ng V."/>
            <person name="Clum A."/>
            <person name="Steindorff A."/>
            <person name="Ohm R.A."/>
            <person name="Martin F."/>
            <person name="Silar P."/>
            <person name="Natvig D.O."/>
            <person name="Lalanne C."/>
            <person name="Gautier V."/>
            <person name="Ament-Velasquez S.L."/>
            <person name="Kruys A."/>
            <person name="Hutchinson M.I."/>
            <person name="Powell A.J."/>
            <person name="Barry K."/>
            <person name="Miller A.N."/>
            <person name="Grigoriev I.V."/>
            <person name="Debuchy R."/>
            <person name="Gladieux P."/>
            <person name="Hiltunen Thoren M."/>
            <person name="Johannesson H."/>
        </authorList>
    </citation>
    <scope>NUCLEOTIDE SEQUENCE</scope>
    <source>
        <strain evidence="2">CBS 731.68</strain>
    </source>
</reference>
<organism evidence="2 3">
    <name type="scientific">Parathielavia appendiculata</name>
    <dbReference type="NCBI Taxonomy" id="2587402"/>
    <lineage>
        <taxon>Eukaryota</taxon>
        <taxon>Fungi</taxon>
        <taxon>Dikarya</taxon>
        <taxon>Ascomycota</taxon>
        <taxon>Pezizomycotina</taxon>
        <taxon>Sordariomycetes</taxon>
        <taxon>Sordariomycetidae</taxon>
        <taxon>Sordariales</taxon>
        <taxon>Chaetomiaceae</taxon>
        <taxon>Parathielavia</taxon>
    </lineage>
</organism>
<name>A0AAN6TWV5_9PEZI</name>
<dbReference type="GeneID" id="87824418"/>
<feature type="domain" description="Heterokaryon incompatibility" evidence="1">
    <location>
        <begin position="42"/>
        <end position="174"/>
    </location>
</feature>
<reference evidence="2" key="2">
    <citation type="submission" date="2023-05" db="EMBL/GenBank/DDBJ databases">
        <authorList>
            <consortium name="Lawrence Berkeley National Laboratory"/>
            <person name="Steindorff A."/>
            <person name="Hensen N."/>
            <person name="Bonometti L."/>
            <person name="Westerberg I."/>
            <person name="Brannstrom I.O."/>
            <person name="Guillou S."/>
            <person name="Cros-Aarteil S."/>
            <person name="Calhoun S."/>
            <person name="Haridas S."/>
            <person name="Kuo A."/>
            <person name="Mondo S."/>
            <person name="Pangilinan J."/>
            <person name="Riley R."/>
            <person name="Labutti K."/>
            <person name="Andreopoulos B."/>
            <person name="Lipzen A."/>
            <person name="Chen C."/>
            <person name="Yanf M."/>
            <person name="Daum C."/>
            <person name="Ng V."/>
            <person name="Clum A."/>
            <person name="Ohm R."/>
            <person name="Martin F."/>
            <person name="Silar P."/>
            <person name="Natvig D."/>
            <person name="Lalanne C."/>
            <person name="Gautier V."/>
            <person name="Ament-Velasquez S.L."/>
            <person name="Kruys A."/>
            <person name="Hutchinson M.I."/>
            <person name="Powell A.J."/>
            <person name="Barry K."/>
            <person name="Miller A.N."/>
            <person name="Grigoriev I.V."/>
            <person name="Debuchy R."/>
            <person name="Gladieux P."/>
            <person name="Thoren M.H."/>
            <person name="Johannesson H."/>
        </authorList>
    </citation>
    <scope>NUCLEOTIDE SEQUENCE</scope>
    <source>
        <strain evidence="2">CBS 731.68</strain>
    </source>
</reference>
<keyword evidence="3" id="KW-1185">Reference proteome</keyword>
<evidence type="ECO:0000259" key="1">
    <source>
        <dbReference type="Pfam" id="PF06985"/>
    </source>
</evidence>
<evidence type="ECO:0000313" key="2">
    <source>
        <dbReference type="EMBL" id="KAK4122193.1"/>
    </source>
</evidence>
<dbReference type="InterPro" id="IPR052895">
    <property type="entry name" value="HetReg/Transcr_Mod"/>
</dbReference>
<dbReference type="EMBL" id="MU853231">
    <property type="protein sequence ID" value="KAK4122193.1"/>
    <property type="molecule type" value="Genomic_DNA"/>
</dbReference>
<dbReference type="PANTHER" id="PTHR24148">
    <property type="entry name" value="ANKYRIN REPEAT DOMAIN-CONTAINING PROTEIN 39 HOMOLOG-RELATED"/>
    <property type="match status" value="1"/>
</dbReference>
<sequence>MGPQYQYKPLLHDDETRLLHLEPGSGDDDIRSTLRSVRLSEKRSYEAISHLRRPDAVRVLWADTVCINQRDIPEKNRQVRLMSRMYSQPSTVLIWLGDDSSGFDELDGCIRGALELLPPEHFEFEEIYPISYEMFGEAARLRREKKPNFLDHDWRPITSLVKRPWFSRRWIIQEIAPADDTVPRTVIYGHIKFPWKELAGVAYSIACYGIKTLLAGLATINYHAPYMLAFLEDSCKPVHMLKAVFMTYLVTVYRKLTLVDCVTATPVFQCTDRRDHLYSLLSLQQDTVCLEVDYPLSIEEVCMKFAVTTLVPFQNLKLLCLAPDTNYQIGGQKQDRLALPSWVPDLTCQGPVNPLVP</sequence>
<dbReference type="PANTHER" id="PTHR24148:SF64">
    <property type="entry name" value="HETEROKARYON INCOMPATIBILITY DOMAIN-CONTAINING PROTEIN"/>
    <property type="match status" value="1"/>
</dbReference>
<gene>
    <name evidence="2" type="ORF">N657DRAFT_493824</name>
</gene>
<protein>
    <recommendedName>
        <fullName evidence="1">Heterokaryon incompatibility domain-containing protein</fullName>
    </recommendedName>
</protein>
<dbReference type="AlphaFoldDB" id="A0AAN6TWV5"/>
<dbReference type="Pfam" id="PF06985">
    <property type="entry name" value="HET"/>
    <property type="match status" value="1"/>
</dbReference>
<accession>A0AAN6TWV5</accession>
<dbReference type="Proteomes" id="UP001302602">
    <property type="component" value="Unassembled WGS sequence"/>
</dbReference>
<comment type="caution">
    <text evidence="2">The sequence shown here is derived from an EMBL/GenBank/DDBJ whole genome shotgun (WGS) entry which is preliminary data.</text>
</comment>